<comment type="caution">
    <text evidence="3">The sequence shown here is derived from an EMBL/GenBank/DDBJ whole genome shotgun (WGS) entry which is preliminary data.</text>
</comment>
<dbReference type="STRING" id="314230.DSM3645_06524"/>
<dbReference type="HOGENOM" id="CLU_043949_0_0_0"/>
<protein>
    <submittedName>
        <fullName evidence="3">Glyscosyl transferase, group 1 family protein</fullName>
    </submittedName>
</protein>
<dbReference type="EMBL" id="AANZ01000032">
    <property type="protein sequence ID" value="EAQ77494.1"/>
    <property type="molecule type" value="Genomic_DNA"/>
</dbReference>
<dbReference type="eggNOG" id="COG0438">
    <property type="taxonomic scope" value="Bacteria"/>
</dbReference>
<dbReference type="CDD" id="cd03801">
    <property type="entry name" value="GT4_PimA-like"/>
    <property type="match status" value="1"/>
</dbReference>
<dbReference type="PANTHER" id="PTHR46401:SF2">
    <property type="entry name" value="GLYCOSYLTRANSFERASE WBBK-RELATED"/>
    <property type="match status" value="1"/>
</dbReference>
<sequence>MARLVTLALREKGHEVTVVRSEVPDNFKGPTHDFDCPILQWNQQDKVHAAIVASDFVVYHIGNHLGFHQGCLNWLTVSPGIVCLHDYYLGNLFYGAYDTERETGKAIVRNWYGEEISQRYFTYKSSDEFISQTNLLAPMTEWICSMAVAVLTHSGWAIDRVLRSCPGPVNVVPLAYEALTDVVSESITRSEDEVFRLITIGHVNPNKRVRSVIQAIAASPRLREKIEYELVGFVEESIRIELIRFATKHNVRLKIAGEVDDTALATAIRRADAISCLRSPILESGSASVIEAMLEGKPTLVTNAAHYSEIPDGCVVKIRPENEIADITAALEQLYSNPQQSLIIGARAKEYARVNHSASQYADAVVEIAEQCLSSSAALDALRFYSSVAQAWGAPLSMVSHSELLNPLKIFED</sequence>
<evidence type="ECO:0000313" key="4">
    <source>
        <dbReference type="Proteomes" id="UP000004358"/>
    </source>
</evidence>
<dbReference type="GO" id="GO:0009103">
    <property type="term" value="P:lipopolysaccharide biosynthetic process"/>
    <property type="evidence" value="ECO:0007669"/>
    <property type="project" value="TreeGrafter"/>
</dbReference>
<keyword evidence="1 3" id="KW-0808">Transferase</keyword>
<dbReference type="Proteomes" id="UP000004358">
    <property type="component" value="Unassembled WGS sequence"/>
</dbReference>
<reference evidence="3 4" key="1">
    <citation type="submission" date="2006-02" db="EMBL/GenBank/DDBJ databases">
        <authorList>
            <person name="Amann R."/>
            <person name="Ferriera S."/>
            <person name="Johnson J."/>
            <person name="Kravitz S."/>
            <person name="Halpern A."/>
            <person name="Remington K."/>
            <person name="Beeson K."/>
            <person name="Tran B."/>
            <person name="Rogers Y.-H."/>
            <person name="Friedman R."/>
            <person name="Venter J.C."/>
        </authorList>
    </citation>
    <scope>NUCLEOTIDE SEQUENCE [LARGE SCALE GENOMIC DNA]</scope>
    <source>
        <strain evidence="3 4">DSM 3645</strain>
    </source>
</reference>
<dbReference type="SUPFAM" id="SSF53756">
    <property type="entry name" value="UDP-Glycosyltransferase/glycogen phosphorylase"/>
    <property type="match status" value="1"/>
</dbReference>
<accession>A4A134</accession>
<name>A4A134_9BACT</name>
<dbReference type="GO" id="GO:0016757">
    <property type="term" value="F:glycosyltransferase activity"/>
    <property type="evidence" value="ECO:0007669"/>
    <property type="project" value="InterPro"/>
</dbReference>
<dbReference type="Pfam" id="PF00534">
    <property type="entry name" value="Glycos_transf_1"/>
    <property type="match status" value="1"/>
</dbReference>
<feature type="domain" description="Glycosyl transferase family 1" evidence="2">
    <location>
        <begin position="191"/>
        <end position="350"/>
    </location>
</feature>
<dbReference type="Gene3D" id="3.40.50.2000">
    <property type="entry name" value="Glycogen Phosphorylase B"/>
    <property type="match status" value="2"/>
</dbReference>
<proteinExistence type="predicted"/>
<evidence type="ECO:0000256" key="1">
    <source>
        <dbReference type="ARBA" id="ARBA00022679"/>
    </source>
</evidence>
<dbReference type="InterPro" id="IPR001296">
    <property type="entry name" value="Glyco_trans_1"/>
</dbReference>
<dbReference type="AlphaFoldDB" id="A4A134"/>
<evidence type="ECO:0000259" key="2">
    <source>
        <dbReference type="Pfam" id="PF00534"/>
    </source>
</evidence>
<evidence type="ECO:0000313" key="3">
    <source>
        <dbReference type="EMBL" id="EAQ77494.1"/>
    </source>
</evidence>
<dbReference type="PANTHER" id="PTHR46401">
    <property type="entry name" value="GLYCOSYLTRANSFERASE WBBK-RELATED"/>
    <property type="match status" value="1"/>
</dbReference>
<organism evidence="3 4">
    <name type="scientific">Blastopirellula marina DSM 3645</name>
    <dbReference type="NCBI Taxonomy" id="314230"/>
    <lineage>
        <taxon>Bacteria</taxon>
        <taxon>Pseudomonadati</taxon>
        <taxon>Planctomycetota</taxon>
        <taxon>Planctomycetia</taxon>
        <taxon>Pirellulales</taxon>
        <taxon>Pirellulaceae</taxon>
        <taxon>Blastopirellula</taxon>
    </lineage>
</organism>
<gene>
    <name evidence="3" type="ORF">DSM3645_06524</name>
</gene>